<comment type="function">
    <text evidence="2">Involved in lipopolysaccharide (LPS) biosynthesis. Catalyzes the transfer of 3-deoxy-D-manno-octulosonate (Kdo) residue(s) from CMP-Kdo to lipid IV(A), the tetraacyldisaccharide-1,4'-bisphosphate precursor of lipid A.</text>
</comment>
<comment type="subcellular location">
    <subcellularLocation>
        <location evidence="2">Cell membrane</location>
    </subcellularLocation>
</comment>
<dbReference type="UniPathway" id="UPA00958"/>
<dbReference type="PANTHER" id="PTHR42755:SF1">
    <property type="entry name" value="3-DEOXY-D-MANNO-OCTULOSONIC ACID TRANSFERASE, MITOCHONDRIAL-RELATED"/>
    <property type="match status" value="1"/>
</dbReference>
<dbReference type="InterPro" id="IPR038107">
    <property type="entry name" value="Glycos_transf_N_sf"/>
</dbReference>
<dbReference type="Gene3D" id="3.40.50.11720">
    <property type="entry name" value="3-Deoxy-D-manno-octulosonic-acid transferase, N-terminal domain"/>
    <property type="match status" value="1"/>
</dbReference>
<protein>
    <recommendedName>
        <fullName evidence="2">3-deoxy-D-manno-octulosonic acid transferase</fullName>
        <shortName evidence="2">Kdo transferase</shortName>
        <ecNumber evidence="2">2.4.99.12</ecNumber>
    </recommendedName>
    <alternativeName>
        <fullName evidence="2">Lipid IV(A) 3-deoxy-D-manno-octulosonic acid transferase</fullName>
    </alternativeName>
</protein>
<proteinExistence type="inferred from homology"/>
<dbReference type="Gene3D" id="3.40.50.2000">
    <property type="entry name" value="Glycogen Phosphorylase B"/>
    <property type="match status" value="1"/>
</dbReference>
<dbReference type="GO" id="GO:0043842">
    <property type="term" value="F:Kdo transferase activity"/>
    <property type="evidence" value="ECO:0007669"/>
    <property type="project" value="UniProtKB-EC"/>
</dbReference>
<comment type="caution">
    <text evidence="3">The sequence shown here is derived from an EMBL/GenBank/DDBJ whole genome shotgun (WGS) entry which is preliminary data.</text>
</comment>
<reference evidence="3 4" key="1">
    <citation type="submission" date="2019-01" db="EMBL/GenBank/DDBJ databases">
        <title>Insights into ecological role of a new deltaproteobacterial order Candidatus Sinidesulfobacterales (Sva0485) by metagenomics and metatranscriptomics.</title>
        <authorList>
            <person name="Tan S."/>
            <person name="Liu J."/>
            <person name="Fang Y."/>
            <person name="Hedlund B."/>
            <person name="Lian Z.-H."/>
            <person name="Huang L.-Y."/>
            <person name="Li J.-T."/>
            <person name="Huang L.-N."/>
            <person name="Li W.-J."/>
            <person name="Jiang H.-C."/>
            <person name="Dong H.-L."/>
            <person name="Shu W.-S."/>
        </authorList>
    </citation>
    <scope>NUCLEOTIDE SEQUENCE [LARGE SCALE GENOMIC DNA]</scope>
    <source>
        <strain evidence="3">AP4</strain>
    </source>
</reference>
<evidence type="ECO:0000313" key="4">
    <source>
        <dbReference type="Proteomes" id="UP000322454"/>
    </source>
</evidence>
<dbReference type="GO" id="GO:0005886">
    <property type="term" value="C:plasma membrane"/>
    <property type="evidence" value="ECO:0007669"/>
    <property type="project" value="UniProtKB-SubCell"/>
</dbReference>
<dbReference type="EMBL" id="SHMQ01000027">
    <property type="protein sequence ID" value="RZV37917.1"/>
    <property type="molecule type" value="Genomic_DNA"/>
</dbReference>
<evidence type="ECO:0000256" key="2">
    <source>
        <dbReference type="RuleBase" id="RU365103"/>
    </source>
</evidence>
<gene>
    <name evidence="3" type="ORF">EVJ48_08015</name>
</gene>
<evidence type="ECO:0000256" key="1">
    <source>
        <dbReference type="PIRSR" id="PIRSR639901-1"/>
    </source>
</evidence>
<comment type="pathway">
    <text evidence="2">Bacterial outer membrane biogenesis; LPS core biosynthesis.</text>
</comment>
<keyword evidence="2" id="KW-0472">Membrane</keyword>
<dbReference type="InterPro" id="IPR039901">
    <property type="entry name" value="Kdotransferase"/>
</dbReference>
<dbReference type="PANTHER" id="PTHR42755">
    <property type="entry name" value="3-DEOXY-MANNO-OCTULOSONATE CYTIDYLYLTRANSFERASE"/>
    <property type="match status" value="1"/>
</dbReference>
<evidence type="ECO:0000313" key="3">
    <source>
        <dbReference type="EMBL" id="RZV37917.1"/>
    </source>
</evidence>
<dbReference type="EC" id="2.4.99.12" evidence="2"/>
<accession>A0A520X9L6</accession>
<name>A0A520X9L6_9DELT</name>
<sequence>MKIFSKLKSFYFLNSHFFKSLKRFDADISLHSTEFDGTERAGKSVRKRIWIYAESIGEFRIAVYVADIIGRIFSEKNGGAEPPLFFISFKTFSTLSVAQNRKDGEILYFFHPFLPARAVFKKYINSVKPDYFISVQHAVSKKLIKELLNFGFNSNSKLKLIFTGISVSDFKKMNINGESEIPNNVFLSSAISLNSGGIDVKSEVLPLSLKYISCIGADKVNKIEKVEKFNRGENLEVKIISFVSIHKKESIYILKILKEIASEEKLPKNLLLKFILVPRNIKIAGMLFKIASDAGFKAVYYGLGKIENPNNLSKLRNLKEYGLEVFLNSKEVNVLIVERYGILNKLYPVSDIVYVGKSLFATESGGHNILEPAGYGKAVVTGKYALNFMDITGEMAKNKALILTDEKNIKESILKLIEDDNLRTKTGRNGLDFCLKKKEEFEEYFKKYLAAML</sequence>
<feature type="active site" description="Proton acceptor" evidence="1">
    <location>
        <position position="58"/>
    </location>
</feature>
<keyword evidence="2" id="KW-0808">Transferase</keyword>
<comment type="catalytic activity">
    <reaction evidence="2">
        <text>lipid IVA (E. coli) + CMP-3-deoxy-beta-D-manno-octulosonate = alpha-Kdo-(2-&gt;6)-lipid IVA (E. coli) + CMP + H(+)</text>
        <dbReference type="Rhea" id="RHEA:28066"/>
        <dbReference type="ChEBI" id="CHEBI:15378"/>
        <dbReference type="ChEBI" id="CHEBI:58603"/>
        <dbReference type="ChEBI" id="CHEBI:60364"/>
        <dbReference type="ChEBI" id="CHEBI:60377"/>
        <dbReference type="ChEBI" id="CHEBI:85987"/>
        <dbReference type="EC" id="2.4.99.12"/>
    </reaction>
</comment>
<keyword evidence="2" id="KW-0448">Lipopolysaccharide biosynthesis</keyword>
<dbReference type="GO" id="GO:0009245">
    <property type="term" value="P:lipid A biosynthetic process"/>
    <property type="evidence" value="ECO:0007669"/>
    <property type="project" value="TreeGrafter"/>
</dbReference>
<dbReference type="AlphaFoldDB" id="A0A520X9L6"/>
<comment type="similarity">
    <text evidence="2">Belongs to the glycosyltransferase group 1 family.</text>
</comment>
<organism evidence="3 4">
    <name type="scientific">Candidatus Acidulodesulfobacterium acidiphilum</name>
    <dbReference type="NCBI Taxonomy" id="2597224"/>
    <lineage>
        <taxon>Bacteria</taxon>
        <taxon>Deltaproteobacteria</taxon>
        <taxon>Candidatus Acidulodesulfobacterales</taxon>
        <taxon>Candidatus Acidulodesulfobacterium</taxon>
    </lineage>
</organism>
<keyword evidence="2" id="KW-1003">Cell membrane</keyword>
<dbReference type="Proteomes" id="UP000322454">
    <property type="component" value="Unassembled WGS sequence"/>
</dbReference>
<dbReference type="GO" id="GO:0009244">
    <property type="term" value="P:lipopolysaccharide core region biosynthetic process"/>
    <property type="evidence" value="ECO:0007669"/>
    <property type="project" value="UniProtKB-UniRule"/>
</dbReference>